<evidence type="ECO:0000313" key="6">
    <source>
        <dbReference type="EMBL" id="OSX72764.1"/>
    </source>
</evidence>
<dbReference type="Proteomes" id="UP000218209">
    <property type="component" value="Unassembled WGS sequence"/>
</dbReference>
<dbReference type="Gene3D" id="3.90.180.10">
    <property type="entry name" value="Medium-chain alcohol dehydrogenases, catalytic domain"/>
    <property type="match status" value="1"/>
</dbReference>
<dbReference type="SUPFAM" id="SSF51735">
    <property type="entry name" value="NAD(P)-binding Rossmann-fold domains"/>
    <property type="match status" value="1"/>
</dbReference>
<dbReference type="InterPro" id="IPR011032">
    <property type="entry name" value="GroES-like_sf"/>
</dbReference>
<evidence type="ECO:0008006" key="8">
    <source>
        <dbReference type="Google" id="ProtNLM"/>
    </source>
</evidence>
<dbReference type="Gene3D" id="3.40.50.720">
    <property type="entry name" value="NAD(P)-binding Rossmann-like Domain"/>
    <property type="match status" value="1"/>
</dbReference>
<keyword evidence="3" id="KW-0479">Metal-binding</keyword>
<evidence type="ECO:0000256" key="4">
    <source>
        <dbReference type="ARBA" id="ARBA00022833"/>
    </source>
</evidence>
<comment type="cofactor">
    <cofactor evidence="1">
        <name>Zn(2+)</name>
        <dbReference type="ChEBI" id="CHEBI:29105"/>
    </cofactor>
</comment>
<protein>
    <recommendedName>
        <fullName evidence="8">Enoyl reductase (ER) domain-containing protein</fullName>
    </recommendedName>
</protein>
<name>A0A1X6NVV6_PORUM</name>
<evidence type="ECO:0000313" key="7">
    <source>
        <dbReference type="Proteomes" id="UP000218209"/>
    </source>
</evidence>
<dbReference type="GO" id="GO:0016491">
    <property type="term" value="F:oxidoreductase activity"/>
    <property type="evidence" value="ECO:0007669"/>
    <property type="project" value="UniProtKB-KW"/>
</dbReference>
<sequence>MARVHTLFSAVSAGTELLAYKGAMPSDIPADATFAHAAAAFVYPSTVGYCNVGRVEEVGPPTGAMGAVSPGAGATGGGVDSTGVAGDPGHASVSVGDLVFAFQPHVYTYTAPVTDLQRLPPGVSPVHATMLPTVETALSLLMDGAPLLGDVIAVVGQGTVGLLTAAVCRLAYPLCPLLTVEAEPHRRAASAAWVRPTGAVGTPAEALVAAAGRRADVVIEVTGAGGGLDAAVELAADSGRVVLGSWYGAGPLVLRGLGGRFHRSHVTLVASQVSSLPATLDGRWSKGRRLGLAWAVLGRLDWTGFAVETAYVADAPRVYERLAMGGGVVGQVVLAYPPGVGQ</sequence>
<dbReference type="OrthoDB" id="1879366at2759"/>
<dbReference type="CDD" id="cd08255">
    <property type="entry name" value="2-desacetyl-2-hydroxyethyl_bacteriochlorophyllide_like"/>
    <property type="match status" value="1"/>
</dbReference>
<dbReference type="InterPro" id="IPR036291">
    <property type="entry name" value="NAD(P)-bd_dom_sf"/>
</dbReference>
<accession>A0A1X6NVV6</accession>
<proteinExistence type="inferred from homology"/>
<evidence type="ECO:0000256" key="1">
    <source>
        <dbReference type="ARBA" id="ARBA00001947"/>
    </source>
</evidence>
<evidence type="ECO:0000256" key="3">
    <source>
        <dbReference type="ARBA" id="ARBA00022723"/>
    </source>
</evidence>
<dbReference type="SUPFAM" id="SSF50129">
    <property type="entry name" value="GroES-like"/>
    <property type="match status" value="1"/>
</dbReference>
<dbReference type="PANTHER" id="PTHR43350">
    <property type="entry name" value="NAD-DEPENDENT ALCOHOL DEHYDROGENASE"/>
    <property type="match status" value="1"/>
</dbReference>
<keyword evidence="7" id="KW-1185">Reference proteome</keyword>
<evidence type="ECO:0000256" key="2">
    <source>
        <dbReference type="ARBA" id="ARBA00008072"/>
    </source>
</evidence>
<organism evidence="6 7">
    <name type="scientific">Porphyra umbilicalis</name>
    <name type="common">Purple laver</name>
    <name type="synonym">Red alga</name>
    <dbReference type="NCBI Taxonomy" id="2786"/>
    <lineage>
        <taxon>Eukaryota</taxon>
        <taxon>Rhodophyta</taxon>
        <taxon>Bangiophyceae</taxon>
        <taxon>Bangiales</taxon>
        <taxon>Bangiaceae</taxon>
        <taxon>Porphyra</taxon>
    </lineage>
</organism>
<reference evidence="6 7" key="1">
    <citation type="submission" date="2017-03" db="EMBL/GenBank/DDBJ databases">
        <title>WGS assembly of Porphyra umbilicalis.</title>
        <authorList>
            <person name="Brawley S.H."/>
            <person name="Blouin N.A."/>
            <person name="Ficko-Blean E."/>
            <person name="Wheeler G.L."/>
            <person name="Lohr M."/>
            <person name="Goodson H.V."/>
            <person name="Jenkins J.W."/>
            <person name="Blaby-Haas C.E."/>
            <person name="Helliwell K.E."/>
            <person name="Chan C."/>
            <person name="Marriage T."/>
            <person name="Bhattacharya D."/>
            <person name="Klein A.S."/>
            <person name="Badis Y."/>
            <person name="Brodie J."/>
            <person name="Cao Y."/>
            <person name="Collen J."/>
            <person name="Dittami S.M."/>
            <person name="Gachon C.M."/>
            <person name="Green B.R."/>
            <person name="Karpowicz S."/>
            <person name="Kim J.W."/>
            <person name="Kudahl U."/>
            <person name="Lin S."/>
            <person name="Michel G."/>
            <person name="Mittag M."/>
            <person name="Olson B.J."/>
            <person name="Pangilinan J."/>
            <person name="Peng Y."/>
            <person name="Qiu H."/>
            <person name="Shu S."/>
            <person name="Singer J.T."/>
            <person name="Smith A.G."/>
            <person name="Sprecher B.N."/>
            <person name="Wagner V."/>
            <person name="Wang W."/>
            <person name="Wang Z.-Y."/>
            <person name="Yan J."/>
            <person name="Yarish C."/>
            <person name="Zoeuner-Riek S."/>
            <person name="Zhuang Y."/>
            <person name="Zou Y."/>
            <person name="Lindquist E.A."/>
            <person name="Grimwood J."/>
            <person name="Barry K."/>
            <person name="Rokhsar D.S."/>
            <person name="Schmutz J."/>
            <person name="Stiller J.W."/>
            <person name="Grossman A.R."/>
            <person name="Prochnik S.E."/>
        </authorList>
    </citation>
    <scope>NUCLEOTIDE SEQUENCE [LARGE SCALE GENOMIC DNA]</scope>
    <source>
        <strain evidence="6">4086291</strain>
    </source>
</reference>
<gene>
    <name evidence="6" type="ORF">BU14_0406s0004</name>
</gene>
<comment type="similarity">
    <text evidence="2">Belongs to the zinc-containing alcohol dehydrogenase family.</text>
</comment>
<dbReference type="PANTHER" id="PTHR43350:SF19">
    <property type="entry name" value="D-GULOSIDE 3-DEHYDROGENASE"/>
    <property type="match status" value="1"/>
</dbReference>
<keyword evidence="4" id="KW-0862">Zinc</keyword>
<evidence type="ECO:0000256" key="5">
    <source>
        <dbReference type="ARBA" id="ARBA00023002"/>
    </source>
</evidence>
<keyword evidence="5" id="KW-0560">Oxidoreductase</keyword>
<dbReference type="EMBL" id="KV919039">
    <property type="protein sequence ID" value="OSX72764.1"/>
    <property type="molecule type" value="Genomic_DNA"/>
</dbReference>
<dbReference type="AlphaFoldDB" id="A0A1X6NVV6"/>
<dbReference type="GO" id="GO:0046872">
    <property type="term" value="F:metal ion binding"/>
    <property type="evidence" value="ECO:0007669"/>
    <property type="project" value="UniProtKB-KW"/>
</dbReference>